<dbReference type="PANTHER" id="PTHR11963">
    <property type="entry name" value="LEUCINE AMINOPEPTIDASE-RELATED"/>
    <property type="match status" value="1"/>
</dbReference>
<evidence type="ECO:0000256" key="5">
    <source>
        <dbReference type="ARBA" id="ARBA00023211"/>
    </source>
</evidence>
<evidence type="ECO:0000313" key="7">
    <source>
        <dbReference type="EMBL" id="MCI0754671.1"/>
    </source>
</evidence>
<dbReference type="SUPFAM" id="SSF53187">
    <property type="entry name" value="Zn-dependent exopeptidases"/>
    <property type="match status" value="1"/>
</dbReference>
<evidence type="ECO:0000259" key="6">
    <source>
        <dbReference type="Pfam" id="PF00883"/>
    </source>
</evidence>
<keyword evidence="5" id="KW-0464">Manganese</keyword>
<dbReference type="RefSeq" id="WP_241793007.1">
    <property type="nucleotide sequence ID" value="NZ_JALBUU010000004.1"/>
</dbReference>
<dbReference type="InterPro" id="IPR011356">
    <property type="entry name" value="Leucine_aapep/pepB"/>
</dbReference>
<accession>A0ABS9W5V4</accession>
<proteinExistence type="inferred from homology"/>
<keyword evidence="2 7" id="KW-0031">Aminopeptidase</keyword>
<evidence type="ECO:0000256" key="4">
    <source>
        <dbReference type="ARBA" id="ARBA00022801"/>
    </source>
</evidence>
<comment type="caution">
    <text evidence="7">The sequence shown here is derived from an EMBL/GenBank/DDBJ whole genome shotgun (WGS) entry which is preliminary data.</text>
</comment>
<name>A0ABS9W5V4_9PROT</name>
<feature type="domain" description="Cytosol aminopeptidase" evidence="6">
    <location>
        <begin position="117"/>
        <end position="425"/>
    </location>
</feature>
<gene>
    <name evidence="7" type="ORF">MON41_12970</name>
</gene>
<dbReference type="Pfam" id="PF00883">
    <property type="entry name" value="Peptidase_M17"/>
    <property type="match status" value="1"/>
</dbReference>
<evidence type="ECO:0000256" key="3">
    <source>
        <dbReference type="ARBA" id="ARBA00022670"/>
    </source>
</evidence>
<keyword evidence="8" id="KW-1185">Reference proteome</keyword>
<evidence type="ECO:0000313" key="8">
    <source>
        <dbReference type="Proteomes" id="UP001201985"/>
    </source>
</evidence>
<organism evidence="7 8">
    <name type="scientific">Teichococcus vastitatis</name>
    <dbReference type="NCBI Taxonomy" id="2307076"/>
    <lineage>
        <taxon>Bacteria</taxon>
        <taxon>Pseudomonadati</taxon>
        <taxon>Pseudomonadota</taxon>
        <taxon>Alphaproteobacteria</taxon>
        <taxon>Acetobacterales</taxon>
        <taxon>Roseomonadaceae</taxon>
        <taxon>Roseomonas</taxon>
    </lineage>
</organism>
<comment type="similarity">
    <text evidence="1">Belongs to the peptidase M17 family.</text>
</comment>
<dbReference type="Proteomes" id="UP001201985">
    <property type="component" value="Unassembled WGS sequence"/>
</dbReference>
<evidence type="ECO:0000256" key="2">
    <source>
        <dbReference type="ARBA" id="ARBA00022438"/>
    </source>
</evidence>
<dbReference type="GO" id="GO:0004177">
    <property type="term" value="F:aminopeptidase activity"/>
    <property type="evidence" value="ECO:0007669"/>
    <property type="project" value="UniProtKB-KW"/>
</dbReference>
<dbReference type="InterPro" id="IPR000819">
    <property type="entry name" value="Peptidase_M17_C"/>
</dbReference>
<dbReference type="CDD" id="cd00433">
    <property type="entry name" value="Peptidase_M17"/>
    <property type="match status" value="1"/>
</dbReference>
<dbReference type="PANTHER" id="PTHR11963:SF23">
    <property type="entry name" value="CYTOSOL AMINOPEPTIDASE"/>
    <property type="match status" value="1"/>
</dbReference>
<dbReference type="PRINTS" id="PR00481">
    <property type="entry name" value="LAMNOPPTDASE"/>
</dbReference>
<dbReference type="EMBL" id="JALBUU010000004">
    <property type="protein sequence ID" value="MCI0754671.1"/>
    <property type="molecule type" value="Genomic_DNA"/>
</dbReference>
<evidence type="ECO:0000256" key="1">
    <source>
        <dbReference type="ARBA" id="ARBA00009528"/>
    </source>
</evidence>
<sequence>MRLRLRHSLDPRAAARLRILPDPALPDGALRWWDGMLRIGGAATERAGAAALAALPDGTRRAVLDARELSAEAAVAMATGLALRAPRGFRLDLWHGNPQALATPWQRACAVLKGVALAQRLVAMPANALTPRTFARRLKRLERHGIAVQVLRPKQLRQAGFGALLAVGQGAANKPRLVVLRWAGRIPVAPLVLVGKGITFDTGGLSLKRGPGMEAMGGDMAGAAACAGAMLAAALRNSPAPLAAVLPLAENSPGAAAYRPGDVITTLSGRTVEVVDTDAEGRLVLADALNYAVRAFRPEAVVDLATLTGAAITALGHERAAIFTNDPPLAAMLCAAGEAVGERLWPLPVTEAANEALRSDIADLRQCSPERHQPDASHAAAFLQQFLGPRPPAWAHLDIAGTIGEEARSEDAPLTVPGGFGVRLLDMLIVRRFEDPHRI</sequence>
<reference evidence="7 8" key="1">
    <citation type="submission" date="2022-03" db="EMBL/GenBank/DDBJ databases">
        <title>Complete genome analysis of Roseomonas KG 17.1 : a prolific producer of plant growth promoters.</title>
        <authorList>
            <person name="Saadouli I."/>
            <person name="Najjari A."/>
            <person name="Mosbah A."/>
            <person name="Ouzari H.I."/>
        </authorList>
    </citation>
    <scope>NUCLEOTIDE SEQUENCE [LARGE SCALE GENOMIC DNA]</scope>
    <source>
        <strain evidence="7 8">KG17-1</strain>
    </source>
</reference>
<keyword evidence="3" id="KW-0645">Protease</keyword>
<dbReference type="Gene3D" id="3.40.630.10">
    <property type="entry name" value="Zn peptidases"/>
    <property type="match status" value="1"/>
</dbReference>
<keyword evidence="4" id="KW-0378">Hydrolase</keyword>
<protein>
    <submittedName>
        <fullName evidence="7">Leucyl aminopeptidase family protein</fullName>
    </submittedName>
</protein>